<evidence type="ECO:0000256" key="2">
    <source>
        <dbReference type="ARBA" id="ARBA00023315"/>
    </source>
</evidence>
<keyword evidence="1 4" id="KW-0808">Transferase</keyword>
<evidence type="ECO:0000313" key="5">
    <source>
        <dbReference type="Proteomes" id="UP000256253"/>
    </source>
</evidence>
<dbReference type="Pfam" id="PF00583">
    <property type="entry name" value="Acetyltransf_1"/>
    <property type="match status" value="1"/>
</dbReference>
<dbReference type="Gene3D" id="3.40.630.30">
    <property type="match status" value="1"/>
</dbReference>
<organism evidence="4 5">
    <name type="scientific">Calidifontibacter indicus</name>
    <dbReference type="NCBI Taxonomy" id="419650"/>
    <lineage>
        <taxon>Bacteria</taxon>
        <taxon>Bacillati</taxon>
        <taxon>Actinomycetota</taxon>
        <taxon>Actinomycetes</taxon>
        <taxon>Micrococcales</taxon>
        <taxon>Dermacoccaceae</taxon>
        <taxon>Calidifontibacter</taxon>
    </lineage>
</organism>
<feature type="domain" description="N-acetyltransferase" evidence="3">
    <location>
        <begin position="199"/>
        <end position="343"/>
    </location>
</feature>
<dbReference type="EMBL" id="QTUA01000001">
    <property type="protein sequence ID" value="REF29164.1"/>
    <property type="molecule type" value="Genomic_DNA"/>
</dbReference>
<accession>A0A3D9UT44</accession>
<evidence type="ECO:0000256" key="1">
    <source>
        <dbReference type="ARBA" id="ARBA00022679"/>
    </source>
</evidence>
<dbReference type="Proteomes" id="UP000256253">
    <property type="component" value="Unassembled WGS sequence"/>
</dbReference>
<dbReference type="InterPro" id="IPR000182">
    <property type="entry name" value="GNAT_dom"/>
</dbReference>
<dbReference type="GO" id="GO:0016747">
    <property type="term" value="F:acyltransferase activity, transferring groups other than amino-acyl groups"/>
    <property type="evidence" value="ECO:0007669"/>
    <property type="project" value="InterPro"/>
</dbReference>
<evidence type="ECO:0000259" key="3">
    <source>
        <dbReference type="PROSITE" id="PS51186"/>
    </source>
</evidence>
<keyword evidence="2" id="KW-0012">Acyltransferase</keyword>
<dbReference type="PANTHER" id="PTHR43420">
    <property type="entry name" value="ACETYLTRANSFERASE"/>
    <property type="match status" value="1"/>
</dbReference>
<dbReference type="CDD" id="cd04301">
    <property type="entry name" value="NAT_SF"/>
    <property type="match status" value="1"/>
</dbReference>
<gene>
    <name evidence="4" type="ORF">DFJ65_0098</name>
</gene>
<evidence type="ECO:0000313" key="4">
    <source>
        <dbReference type="EMBL" id="REF29164.1"/>
    </source>
</evidence>
<dbReference type="SUPFAM" id="SSF55729">
    <property type="entry name" value="Acyl-CoA N-acyltransferases (Nat)"/>
    <property type="match status" value="2"/>
</dbReference>
<proteinExistence type="predicted"/>
<dbReference type="InterPro" id="IPR016181">
    <property type="entry name" value="Acyl_CoA_acyltransferase"/>
</dbReference>
<name>A0A3D9UT44_9MICO</name>
<comment type="caution">
    <text evidence="4">The sequence shown here is derived from an EMBL/GenBank/DDBJ whole genome shotgun (WGS) entry which is preliminary data.</text>
</comment>
<keyword evidence="5" id="KW-1185">Reference proteome</keyword>
<dbReference type="AlphaFoldDB" id="A0A3D9UT44"/>
<dbReference type="RefSeq" id="WP_115921311.1">
    <property type="nucleotide sequence ID" value="NZ_QTUA01000001.1"/>
</dbReference>
<sequence>MSDSELSVNGLPEGMQVRQPELDDVDAILELVAAHRRSVGRDGAVDGPMIARQLTGVGSWTRRQLVVTDADDRLVAWLSVHDRAAGRTVIEPEVSVDLPDDVADHLADCLFAAGRRWAAQIAKARGLKSTLLDGHAYADDARQQRWLASAGYEKVRTWWHMSRPVEAAEAAGLPGPREGVTVRRVDKHDDGLPVAQDLQTVHRLLEESFQDHFSSYRESFPEFVMRLREDPGHRWDHWWLAFVEQDGQQLPAGAVVSSVSPPDASGVEGSYIDYIGVHRRARGHGVAKALLHTVIADAAERGRNRVGLEVDADSPTGADGLYTSMGWQTEYVTQSWHVDLDLR</sequence>
<dbReference type="InterPro" id="IPR050680">
    <property type="entry name" value="YpeA/RimI_acetyltransf"/>
</dbReference>
<protein>
    <submittedName>
        <fullName evidence="4">Acetyltransferase (GNAT) family protein</fullName>
    </submittedName>
</protein>
<dbReference type="OrthoDB" id="9799092at2"/>
<reference evidence="4 5" key="1">
    <citation type="submission" date="2018-08" db="EMBL/GenBank/DDBJ databases">
        <title>Sequencing the genomes of 1000 actinobacteria strains.</title>
        <authorList>
            <person name="Klenk H.-P."/>
        </authorList>
    </citation>
    <scope>NUCLEOTIDE SEQUENCE [LARGE SCALE GENOMIC DNA]</scope>
    <source>
        <strain evidence="4 5">DSM 22967</strain>
    </source>
</reference>
<dbReference type="PROSITE" id="PS51186">
    <property type="entry name" value="GNAT"/>
    <property type="match status" value="1"/>
</dbReference>